<evidence type="ECO:0000256" key="1">
    <source>
        <dbReference type="ARBA" id="ARBA00006817"/>
    </source>
</evidence>
<organism evidence="5 6">
    <name type="scientific">Prymnesium parvum</name>
    <name type="common">Toxic golden alga</name>
    <dbReference type="NCBI Taxonomy" id="97485"/>
    <lineage>
        <taxon>Eukaryota</taxon>
        <taxon>Haptista</taxon>
        <taxon>Haptophyta</taxon>
        <taxon>Prymnesiophyceae</taxon>
        <taxon>Prymnesiales</taxon>
        <taxon>Prymnesiaceae</taxon>
        <taxon>Prymnesium</taxon>
    </lineage>
</organism>
<feature type="compositionally biased region" description="Basic and acidic residues" evidence="2">
    <location>
        <begin position="220"/>
        <end position="233"/>
    </location>
</feature>
<feature type="compositionally biased region" description="Basic and acidic residues" evidence="2">
    <location>
        <begin position="412"/>
        <end position="425"/>
    </location>
</feature>
<feature type="region of interest" description="Disordered" evidence="2">
    <location>
        <begin position="202"/>
        <end position="273"/>
    </location>
</feature>
<feature type="compositionally biased region" description="Acidic residues" evidence="2">
    <location>
        <begin position="206"/>
        <end position="219"/>
    </location>
</feature>
<dbReference type="Pfam" id="PF09229">
    <property type="entry name" value="Aha1_N"/>
    <property type="match status" value="1"/>
</dbReference>
<dbReference type="AlphaFoldDB" id="A0AB34JCA8"/>
<evidence type="ECO:0000313" key="6">
    <source>
        <dbReference type="Proteomes" id="UP001515480"/>
    </source>
</evidence>
<keyword evidence="3" id="KW-0472">Membrane</keyword>
<keyword evidence="3" id="KW-1133">Transmembrane helix</keyword>
<comment type="similarity">
    <text evidence="1">Belongs to the AHA1 family.</text>
</comment>
<keyword evidence="3" id="KW-0812">Transmembrane</keyword>
<accession>A0AB34JCA8</accession>
<feature type="transmembrane region" description="Helical" evidence="3">
    <location>
        <begin position="466"/>
        <end position="488"/>
    </location>
</feature>
<evidence type="ECO:0000259" key="4">
    <source>
        <dbReference type="SMART" id="SM01000"/>
    </source>
</evidence>
<dbReference type="SUPFAM" id="SSF103111">
    <property type="entry name" value="Activator of Hsp90 ATPase, Aha1"/>
    <property type="match status" value="1"/>
</dbReference>
<evidence type="ECO:0000313" key="5">
    <source>
        <dbReference type="EMBL" id="KAL1519364.1"/>
    </source>
</evidence>
<proteinExistence type="inferred from homology"/>
<feature type="region of interest" description="Disordered" evidence="2">
    <location>
        <begin position="379"/>
        <end position="425"/>
    </location>
</feature>
<dbReference type="Gene3D" id="3.15.10.20">
    <property type="entry name" value="Activator of Hsp90 ATPase Aha1, N-terminal domain"/>
    <property type="match status" value="1"/>
</dbReference>
<dbReference type="SMART" id="SM01000">
    <property type="entry name" value="Aha1_N"/>
    <property type="match status" value="1"/>
</dbReference>
<dbReference type="InterPro" id="IPR015310">
    <property type="entry name" value="AHSA1-like_N"/>
</dbReference>
<evidence type="ECO:0000256" key="3">
    <source>
        <dbReference type="SAM" id="Phobius"/>
    </source>
</evidence>
<name>A0AB34JCA8_PRYPA</name>
<reference evidence="5 6" key="1">
    <citation type="journal article" date="2024" name="Science">
        <title>Giant polyketide synthase enzymes in the biosynthesis of giant marine polyether toxins.</title>
        <authorList>
            <person name="Fallon T.R."/>
            <person name="Shende V.V."/>
            <person name="Wierzbicki I.H."/>
            <person name="Pendleton A.L."/>
            <person name="Watervoot N.F."/>
            <person name="Auber R.P."/>
            <person name="Gonzalez D.J."/>
            <person name="Wisecaver J.H."/>
            <person name="Moore B.S."/>
        </authorList>
    </citation>
    <scope>NUCLEOTIDE SEQUENCE [LARGE SCALE GENOMIC DNA]</scope>
    <source>
        <strain evidence="5 6">12B1</strain>
    </source>
</reference>
<dbReference type="InterPro" id="IPR036338">
    <property type="entry name" value="Aha1"/>
</dbReference>
<protein>
    <recommendedName>
        <fullName evidence="4">Activator of Hsp90 ATPase AHSA1-like N-terminal domain-containing protein</fullName>
    </recommendedName>
</protein>
<feature type="domain" description="Activator of Hsp90 ATPase AHSA1-like N-terminal" evidence="4">
    <location>
        <begin position="4"/>
        <end position="134"/>
    </location>
</feature>
<dbReference type="GO" id="GO:0001671">
    <property type="term" value="F:ATPase activator activity"/>
    <property type="evidence" value="ECO:0007669"/>
    <property type="project" value="InterPro"/>
</dbReference>
<dbReference type="GO" id="GO:0051087">
    <property type="term" value="F:protein-folding chaperone binding"/>
    <property type="evidence" value="ECO:0007669"/>
    <property type="project" value="InterPro"/>
</dbReference>
<evidence type="ECO:0000256" key="2">
    <source>
        <dbReference type="SAM" id="MobiDB-lite"/>
    </source>
</evidence>
<keyword evidence="6" id="KW-1185">Reference proteome</keyword>
<gene>
    <name evidence="5" type="ORF">AB1Y20_022890</name>
</gene>
<sequence>MAQERSITSWATGKLDEKLQGLQLGDGVTTQSPLEGGFLSGEVSIVDRKGKFLPIYTLEVEIPWSGTIDGVECSGKARLPDICVEMLEDLEVEISSEGVSEEAMSAALDADVIVTAVREWASEIRKAVAENAASLPRDPPTETRTPRAAALISDDEAMSAGGAAALDDADDVEEIPRQDEEEEPFTENEVEQMLEEVKQALRDAFPGEEGDQQVEELEEEMAKTSDLQEKGRMLMDVMDYLQNPPDDERDDRETGQGDSEEVDPPYPGEKGLKELWTEVTELCNEEDVDRLEDELKGKSGPERWAILLDVRDYLLNGDEEEQQAFANWKPTLSELEQEWKQMLKRVPPEEAKEVQEDWKEAGAEDKKRMVWDVRKFLQQQDAEAEEGSADQSSKGGKGKPPSKPPPSIDDPEIGRSEVRRRGARRGADYEYNYEYDVPGGKDDDNGEWDDYYSKEAKRAKRGRSPLVIIAGVMLLGGLTVVLTAAATAEEDESVTSSAMRLFRMR</sequence>
<dbReference type="PANTHER" id="PTHR13009">
    <property type="entry name" value="HEAT SHOCK PROTEIN 90 HSP90 CO-CHAPERONE AHA-1"/>
    <property type="match status" value="1"/>
</dbReference>
<dbReference type="Proteomes" id="UP001515480">
    <property type="component" value="Unassembled WGS sequence"/>
</dbReference>
<dbReference type="EMBL" id="JBGBPQ010000009">
    <property type="protein sequence ID" value="KAL1519364.1"/>
    <property type="molecule type" value="Genomic_DNA"/>
</dbReference>
<comment type="caution">
    <text evidence="5">The sequence shown here is derived from an EMBL/GenBank/DDBJ whole genome shotgun (WGS) entry which is preliminary data.</text>
</comment>